<reference evidence="1 2" key="1">
    <citation type="journal article" date="2015" name="Genome Announc.">
        <title>Draft Genome Sequences of Marine Isolates of Thalassomonas viridans and Thalassomonas actiniarum.</title>
        <authorList>
            <person name="Olonade I."/>
            <person name="van Zyl L.J."/>
            <person name="Trindade M."/>
        </authorList>
    </citation>
    <scope>NUCLEOTIDE SEQUENCE [LARGE SCALE GENOMIC DNA]</scope>
    <source>
        <strain evidence="1 2">A5K-106</strain>
    </source>
</reference>
<organism evidence="1 2">
    <name type="scientific">Thalassomonas actiniarum</name>
    <dbReference type="NCBI Taxonomy" id="485447"/>
    <lineage>
        <taxon>Bacteria</taxon>
        <taxon>Pseudomonadati</taxon>
        <taxon>Pseudomonadota</taxon>
        <taxon>Gammaproteobacteria</taxon>
        <taxon>Alteromonadales</taxon>
        <taxon>Colwelliaceae</taxon>
        <taxon>Thalassomonas</taxon>
    </lineage>
</organism>
<proteinExistence type="predicted"/>
<name>A0AAE9YSC0_9GAMM</name>
<reference evidence="1 2" key="2">
    <citation type="journal article" date="2022" name="Mar. Drugs">
        <title>Bioassay-Guided Fractionation Leads to the Detection of Cholic Acid Generated by the Rare Thalassomonas sp.</title>
        <authorList>
            <person name="Pheiffer F."/>
            <person name="Schneider Y.K."/>
            <person name="Hansen E.H."/>
            <person name="Andersen J.H."/>
            <person name="Isaksson J."/>
            <person name="Busche T."/>
            <person name="R C."/>
            <person name="Kalinowski J."/>
            <person name="Zyl L.V."/>
            <person name="Trindade M."/>
        </authorList>
    </citation>
    <scope>NUCLEOTIDE SEQUENCE [LARGE SCALE GENOMIC DNA]</scope>
    <source>
        <strain evidence="1 2">A5K-106</strain>
    </source>
</reference>
<dbReference type="RefSeq" id="WP_044831827.1">
    <property type="nucleotide sequence ID" value="NZ_CP059735.1"/>
</dbReference>
<evidence type="ECO:0000313" key="2">
    <source>
        <dbReference type="Proteomes" id="UP000032568"/>
    </source>
</evidence>
<gene>
    <name evidence="1" type="ORF">SG35_004605</name>
</gene>
<dbReference type="Proteomes" id="UP000032568">
    <property type="component" value="Chromosome"/>
</dbReference>
<accession>A0AAE9YSC0</accession>
<sequence length="114" mass="12446">MLKVSSNNQTISITGSALDFASLARSIKKSKFGNTKIIESEASSIELICSRKGVELLSFDDKVVFKYSESTKNELYTLISMPSDTVISAVFTIRTAEHSALFDGNSMGLELIVE</sequence>
<dbReference type="KEGG" id="tact:SG35_004605"/>
<protein>
    <submittedName>
        <fullName evidence="1">Uncharacterized protein</fullName>
    </submittedName>
</protein>
<dbReference type="AlphaFoldDB" id="A0AAE9YSC0"/>
<dbReference type="EMBL" id="CP059735">
    <property type="protein sequence ID" value="WDD99946.1"/>
    <property type="molecule type" value="Genomic_DNA"/>
</dbReference>
<evidence type="ECO:0000313" key="1">
    <source>
        <dbReference type="EMBL" id="WDD99946.1"/>
    </source>
</evidence>
<keyword evidence="2" id="KW-1185">Reference proteome</keyword>